<dbReference type="EMBL" id="MJEQ01037193">
    <property type="protein sequence ID" value="OIS96971.1"/>
    <property type="molecule type" value="Genomic_DNA"/>
</dbReference>
<evidence type="ECO:0000256" key="1">
    <source>
        <dbReference type="ARBA" id="ARBA00002074"/>
    </source>
</evidence>
<evidence type="ECO:0000256" key="6">
    <source>
        <dbReference type="ARBA" id="ARBA00022667"/>
    </source>
</evidence>
<accession>A0A1J6HXC4</accession>
<protein>
    <submittedName>
        <fullName evidence="14">Late blight resistance protein -like r1a-6</fullName>
    </submittedName>
</protein>
<keyword evidence="9" id="KW-0611">Plant defense</keyword>
<dbReference type="InterPro" id="IPR042197">
    <property type="entry name" value="Apaf_helical"/>
</dbReference>
<keyword evidence="15" id="KW-1185">Reference proteome</keyword>
<dbReference type="Pfam" id="PF23559">
    <property type="entry name" value="WHD_DRP"/>
    <property type="match status" value="1"/>
</dbReference>
<dbReference type="Pfam" id="PF23598">
    <property type="entry name" value="LRR_14"/>
    <property type="match status" value="1"/>
</dbReference>
<dbReference type="Gramene" id="OIS96971">
    <property type="protein sequence ID" value="OIS96971"/>
    <property type="gene ID" value="A4A49_25689"/>
</dbReference>
<evidence type="ECO:0000256" key="5">
    <source>
        <dbReference type="ARBA" id="ARBA00022614"/>
    </source>
</evidence>
<dbReference type="OrthoDB" id="1478287at2759"/>
<dbReference type="GeneID" id="109234318"/>
<dbReference type="Gene3D" id="3.80.10.10">
    <property type="entry name" value="Ribonuclease Inhibitor"/>
    <property type="match status" value="1"/>
</dbReference>
<proteinExistence type="inferred from homology"/>
<reference evidence="14" key="1">
    <citation type="submission" date="2016-11" db="EMBL/GenBank/DDBJ databases">
        <title>The genome of Nicotiana attenuata.</title>
        <authorList>
            <person name="Xu S."/>
            <person name="Brockmoeller T."/>
            <person name="Gaquerel E."/>
            <person name="Navarro A."/>
            <person name="Kuhl H."/>
            <person name="Gase K."/>
            <person name="Ling Z."/>
            <person name="Zhou W."/>
            <person name="Kreitzer C."/>
            <person name="Stanke M."/>
            <person name="Tang H."/>
            <person name="Lyons E."/>
            <person name="Pandey P."/>
            <person name="Pandey S.P."/>
            <person name="Timmermann B."/>
            <person name="Baldwin I.T."/>
        </authorList>
    </citation>
    <scope>NUCLEOTIDE SEQUENCE [LARGE SCALE GENOMIC DNA]</scope>
    <source>
        <strain evidence="14">UT</strain>
    </source>
</reference>
<keyword evidence="6" id="KW-0381">Hypersensitive response</keyword>
<dbReference type="GO" id="GO:0009626">
    <property type="term" value="P:plant-type hypersensitive response"/>
    <property type="evidence" value="ECO:0007669"/>
    <property type="project" value="UniProtKB-KW"/>
</dbReference>
<evidence type="ECO:0000256" key="7">
    <source>
        <dbReference type="ARBA" id="ARBA00022737"/>
    </source>
</evidence>
<dbReference type="PANTHER" id="PTHR23155">
    <property type="entry name" value="DISEASE RESISTANCE PROTEIN RP"/>
    <property type="match status" value="1"/>
</dbReference>
<comment type="subcellular location">
    <subcellularLocation>
        <location evidence="2">Cytoplasm</location>
    </subcellularLocation>
</comment>
<dbReference type="OMA" id="HACPPEL"/>
<dbReference type="SUPFAM" id="SSF52540">
    <property type="entry name" value="P-loop containing nucleoside triphosphate hydrolases"/>
    <property type="match status" value="1"/>
</dbReference>
<dbReference type="InterPro" id="IPR036388">
    <property type="entry name" value="WH-like_DNA-bd_sf"/>
</dbReference>
<dbReference type="Proteomes" id="UP000187609">
    <property type="component" value="Unassembled WGS sequence"/>
</dbReference>
<evidence type="ECO:0000256" key="3">
    <source>
        <dbReference type="ARBA" id="ARBA00008894"/>
    </source>
</evidence>
<keyword evidence="10" id="KW-0067">ATP-binding</keyword>
<evidence type="ECO:0000259" key="13">
    <source>
        <dbReference type="Pfam" id="PF23598"/>
    </source>
</evidence>
<keyword evidence="5" id="KW-0433">Leucine-rich repeat</keyword>
<dbReference type="GO" id="GO:0051607">
    <property type="term" value="P:defense response to virus"/>
    <property type="evidence" value="ECO:0007669"/>
    <property type="project" value="UniProtKB-ARBA"/>
</dbReference>
<dbReference type="PRINTS" id="PR00364">
    <property type="entry name" value="DISEASERSIST"/>
</dbReference>
<gene>
    <name evidence="14" type="primary">R1A-6_3</name>
    <name evidence="14" type="ORF">A4A49_25689</name>
</gene>
<dbReference type="GO" id="GO:0005524">
    <property type="term" value="F:ATP binding"/>
    <property type="evidence" value="ECO:0007669"/>
    <property type="project" value="UniProtKB-KW"/>
</dbReference>
<keyword evidence="7" id="KW-0677">Repeat</keyword>
<evidence type="ECO:0000256" key="4">
    <source>
        <dbReference type="ARBA" id="ARBA00022490"/>
    </source>
</evidence>
<dbReference type="GO" id="GO:0005737">
    <property type="term" value="C:cytoplasm"/>
    <property type="evidence" value="ECO:0007669"/>
    <property type="project" value="UniProtKB-SubCell"/>
</dbReference>
<dbReference type="Gene3D" id="1.10.10.10">
    <property type="entry name" value="Winged helix-like DNA-binding domain superfamily/Winged helix DNA-binding domain"/>
    <property type="match status" value="1"/>
</dbReference>
<dbReference type="FunFam" id="3.40.50.300:FF:001091">
    <property type="entry name" value="Probable disease resistance protein At1g61300"/>
    <property type="match status" value="1"/>
</dbReference>
<evidence type="ECO:0000313" key="15">
    <source>
        <dbReference type="Proteomes" id="UP000187609"/>
    </source>
</evidence>
<dbReference type="SUPFAM" id="SSF52058">
    <property type="entry name" value="L domain-like"/>
    <property type="match status" value="1"/>
</dbReference>
<dbReference type="SMR" id="A0A1J6HXC4"/>
<comment type="similarity">
    <text evidence="3">Belongs to the disease resistance NB-LRR family.</text>
</comment>
<sequence>MAYVAVISLIRTLEQLVQRKPNLLSDETRTLMASLLDSLEYFQDFLENTSKGSKDCGKVEELEREIRKAVEEAEDVIELKIFDTMKRDALSKILFRTLDALKREVMGCRFGKNNVLNETMEKKALRNTLSRLIEKIDVVKRNVTGSSFGTNELQGYGDPTNEELQMRDSLLGHSSREVANLNLENVVVGLEDDLLKIKRRLTGPPSTREIVSILGMGGIGKTTLAKKAYDDPEIRHRFDIHIWVTVSQEYRVRVLLLGVVSFLSQLTNKIKTSTDDELMEAIYKKLKGRRYLVVMDDIWSSEVWELMTRIFPDDNCGSRIILTSRLKDLAMQADPNSTPHEMRLFNSDESWKLLHEKVFGVEQVCPPELEDLGRQVAQKCQGLPLAILVVAGHLSKIARTRESWIEVAKSVSKVVSNESDICLGVLAMSYNYLPNHLKPCFLYMGVFREDSEVNIETLINLWVSEGFLLEEFVGKDCLEDLVSRNLIMVRKRRFNGEGKTCGVHDLIRDLILREAEKEKFLQVTPSARKLRVRRYTIHSYAYGAAFWDSSFARTVHLFHGLSRFPLLERFKLLRVLAIHNCCFQDFPVVITNLVHLRYLELYCEDNIHRLVSELYNLQTFIFHHQRLYMSRVPETIWQIEHLRHLHVTDFFSFPITSREVKPGFKLQNLERLSCLCLSSCTSELFSAIPNLKRLKVHGDWEECEGRKMSQYLNSLSCLKELETLKFNGDGLQLPRIPSKFALPLCLKRLTLSYTSLPWEDMANIVMLPNLQELKIKYNGFDGDVWKLNDEEAFNQLKFLLISAINLKHWEASSANFPRLERLVLKRCYYLEEIPQDLGEICTLASIELHECSISAAKSVNEIQEEQASMGNDCLSIITDNCRWD</sequence>
<dbReference type="AlphaFoldDB" id="A0A1J6HXC4"/>
<evidence type="ECO:0000256" key="8">
    <source>
        <dbReference type="ARBA" id="ARBA00022741"/>
    </source>
</evidence>
<evidence type="ECO:0000256" key="9">
    <source>
        <dbReference type="ARBA" id="ARBA00022821"/>
    </source>
</evidence>
<evidence type="ECO:0000259" key="11">
    <source>
        <dbReference type="Pfam" id="PF00931"/>
    </source>
</evidence>
<feature type="domain" description="Disease resistance protein winged helix" evidence="12">
    <location>
        <begin position="446"/>
        <end position="511"/>
    </location>
</feature>
<keyword evidence="8" id="KW-0547">Nucleotide-binding</keyword>
<dbReference type="Pfam" id="PF00931">
    <property type="entry name" value="NB-ARC"/>
    <property type="match status" value="1"/>
</dbReference>
<comment type="caution">
    <text evidence="14">The sequence shown here is derived from an EMBL/GenBank/DDBJ whole genome shotgun (WGS) entry which is preliminary data.</text>
</comment>
<dbReference type="KEGG" id="nau:109234318"/>
<name>A0A1J6HXC4_NICAT</name>
<comment type="function">
    <text evidence="1">Confers resistance to late blight (Phytophthora infestans) races carrying the avirulence gene Avr1. Resistance proteins guard the plant against pathogens that contain an appropriate avirulence protein via an indirect interaction with this avirulence protein. That triggers a defense system including the hypersensitive response, which restricts the pathogen growth.</text>
</comment>
<feature type="domain" description="NB-ARC" evidence="11">
    <location>
        <begin position="191"/>
        <end position="360"/>
    </location>
</feature>
<dbReference type="Gene3D" id="1.20.5.4130">
    <property type="match status" value="1"/>
</dbReference>
<evidence type="ECO:0000256" key="10">
    <source>
        <dbReference type="ARBA" id="ARBA00022840"/>
    </source>
</evidence>
<dbReference type="InterPro" id="IPR032675">
    <property type="entry name" value="LRR_dom_sf"/>
</dbReference>
<dbReference type="InterPro" id="IPR044974">
    <property type="entry name" value="Disease_R_plants"/>
</dbReference>
<dbReference type="InterPro" id="IPR027417">
    <property type="entry name" value="P-loop_NTPase"/>
</dbReference>
<evidence type="ECO:0000259" key="12">
    <source>
        <dbReference type="Pfam" id="PF23559"/>
    </source>
</evidence>
<dbReference type="Gene3D" id="3.40.50.300">
    <property type="entry name" value="P-loop containing nucleotide triphosphate hydrolases"/>
    <property type="match status" value="1"/>
</dbReference>
<dbReference type="PANTHER" id="PTHR23155:SF1152">
    <property type="entry name" value="AAA+ ATPASE DOMAIN-CONTAINING PROTEIN"/>
    <property type="match status" value="1"/>
</dbReference>
<dbReference type="InterPro" id="IPR002182">
    <property type="entry name" value="NB-ARC"/>
</dbReference>
<feature type="domain" description="Disease resistance R13L4/SHOC-2-like LRR" evidence="13">
    <location>
        <begin position="556"/>
        <end position="752"/>
    </location>
</feature>
<dbReference type="GO" id="GO:0043531">
    <property type="term" value="F:ADP binding"/>
    <property type="evidence" value="ECO:0007669"/>
    <property type="project" value="InterPro"/>
</dbReference>
<keyword evidence="4" id="KW-0963">Cytoplasm</keyword>
<evidence type="ECO:0000256" key="2">
    <source>
        <dbReference type="ARBA" id="ARBA00004496"/>
    </source>
</evidence>
<dbReference type="FunFam" id="1.10.10.10:FF:000322">
    <property type="entry name" value="Probable disease resistance protein At1g63360"/>
    <property type="match status" value="1"/>
</dbReference>
<organism evidence="14 15">
    <name type="scientific">Nicotiana attenuata</name>
    <name type="common">Coyote tobacco</name>
    <dbReference type="NCBI Taxonomy" id="49451"/>
    <lineage>
        <taxon>Eukaryota</taxon>
        <taxon>Viridiplantae</taxon>
        <taxon>Streptophyta</taxon>
        <taxon>Embryophyta</taxon>
        <taxon>Tracheophyta</taxon>
        <taxon>Spermatophyta</taxon>
        <taxon>Magnoliopsida</taxon>
        <taxon>eudicotyledons</taxon>
        <taxon>Gunneridae</taxon>
        <taxon>Pentapetalae</taxon>
        <taxon>asterids</taxon>
        <taxon>lamiids</taxon>
        <taxon>Solanales</taxon>
        <taxon>Solanaceae</taxon>
        <taxon>Nicotianoideae</taxon>
        <taxon>Nicotianeae</taxon>
        <taxon>Nicotiana</taxon>
    </lineage>
</organism>
<dbReference type="InterPro" id="IPR055414">
    <property type="entry name" value="LRR_R13L4/SHOC2-like"/>
</dbReference>
<evidence type="ECO:0000313" key="14">
    <source>
        <dbReference type="EMBL" id="OIS96971.1"/>
    </source>
</evidence>
<dbReference type="Gene3D" id="1.10.8.430">
    <property type="entry name" value="Helical domain of apoptotic protease-activating factors"/>
    <property type="match status" value="1"/>
</dbReference>
<dbReference type="InterPro" id="IPR058922">
    <property type="entry name" value="WHD_DRP"/>
</dbReference>